<feature type="transmembrane region" description="Helical" evidence="6">
    <location>
        <begin position="113"/>
        <end position="134"/>
    </location>
</feature>
<feature type="transmembrane region" description="Helical" evidence="6">
    <location>
        <begin position="40"/>
        <end position="67"/>
    </location>
</feature>
<evidence type="ECO:0000256" key="5">
    <source>
        <dbReference type="ARBA" id="ARBA00023136"/>
    </source>
</evidence>
<evidence type="ECO:0000256" key="1">
    <source>
        <dbReference type="ARBA" id="ARBA00004651"/>
    </source>
</evidence>
<evidence type="ECO:0000256" key="2">
    <source>
        <dbReference type="ARBA" id="ARBA00022475"/>
    </source>
</evidence>
<keyword evidence="5 6" id="KW-0472">Membrane</keyword>
<dbReference type="GO" id="GO:0005886">
    <property type="term" value="C:plasma membrane"/>
    <property type="evidence" value="ECO:0007669"/>
    <property type="project" value="UniProtKB-SubCell"/>
</dbReference>
<evidence type="ECO:0000256" key="4">
    <source>
        <dbReference type="ARBA" id="ARBA00022989"/>
    </source>
</evidence>
<dbReference type="Pfam" id="PF01810">
    <property type="entry name" value="LysE"/>
    <property type="match status" value="1"/>
</dbReference>
<proteinExistence type="predicted"/>
<feature type="transmembrane region" description="Helical" evidence="6">
    <location>
        <begin position="140"/>
        <end position="169"/>
    </location>
</feature>
<dbReference type="RefSeq" id="WP_092779444.1">
    <property type="nucleotide sequence ID" value="NZ_FOGI01000007.1"/>
</dbReference>
<evidence type="ECO:0000256" key="6">
    <source>
        <dbReference type="SAM" id="Phobius"/>
    </source>
</evidence>
<keyword evidence="3 6" id="KW-0812">Transmembrane</keyword>
<keyword evidence="2" id="KW-1003">Cell membrane</keyword>
<reference evidence="8" key="1">
    <citation type="submission" date="2016-10" db="EMBL/GenBank/DDBJ databases">
        <authorList>
            <person name="Varghese N."/>
            <person name="Submissions S."/>
        </authorList>
    </citation>
    <scope>NUCLEOTIDE SEQUENCE [LARGE SCALE GENOMIC DNA]</scope>
    <source>
        <strain evidence="8">DSM 44260</strain>
    </source>
</reference>
<evidence type="ECO:0000256" key="3">
    <source>
        <dbReference type="ARBA" id="ARBA00022692"/>
    </source>
</evidence>
<evidence type="ECO:0000313" key="8">
    <source>
        <dbReference type="Proteomes" id="UP000199051"/>
    </source>
</evidence>
<dbReference type="InterPro" id="IPR001123">
    <property type="entry name" value="LeuE-type"/>
</dbReference>
<gene>
    <name evidence="7" type="ORF">SAMN04487818_107164</name>
</gene>
<organism evidence="7 8">
    <name type="scientific">Actinokineospora terrae</name>
    <dbReference type="NCBI Taxonomy" id="155974"/>
    <lineage>
        <taxon>Bacteria</taxon>
        <taxon>Bacillati</taxon>
        <taxon>Actinomycetota</taxon>
        <taxon>Actinomycetes</taxon>
        <taxon>Pseudonocardiales</taxon>
        <taxon>Pseudonocardiaceae</taxon>
        <taxon>Actinokineospora</taxon>
    </lineage>
</organism>
<comment type="subcellular location">
    <subcellularLocation>
        <location evidence="1">Cell membrane</location>
        <topology evidence="1">Multi-pass membrane protein</topology>
    </subcellularLocation>
</comment>
<keyword evidence="4 6" id="KW-1133">Transmembrane helix</keyword>
<evidence type="ECO:0000313" key="7">
    <source>
        <dbReference type="EMBL" id="SES07424.1"/>
    </source>
</evidence>
<dbReference type="Proteomes" id="UP000199051">
    <property type="component" value="Unassembled WGS sequence"/>
</dbReference>
<dbReference type="STRING" id="155974.SAMN04487818_107164"/>
<name>A0A1H9UE23_9PSEU</name>
<protein>
    <submittedName>
        <fullName evidence="7">Threonine/homoserine/homoserine lactone efflux protein</fullName>
    </submittedName>
</protein>
<dbReference type="GO" id="GO:0015171">
    <property type="term" value="F:amino acid transmembrane transporter activity"/>
    <property type="evidence" value="ECO:0007669"/>
    <property type="project" value="TreeGrafter"/>
</dbReference>
<keyword evidence="8" id="KW-1185">Reference proteome</keyword>
<dbReference type="EMBL" id="FOGI01000007">
    <property type="protein sequence ID" value="SES07424.1"/>
    <property type="molecule type" value="Genomic_DNA"/>
</dbReference>
<dbReference type="PANTHER" id="PTHR30086">
    <property type="entry name" value="ARGININE EXPORTER PROTEIN ARGO"/>
    <property type="match status" value="1"/>
</dbReference>
<feature type="transmembrane region" description="Helical" evidence="6">
    <location>
        <begin position="73"/>
        <end position="92"/>
    </location>
</feature>
<dbReference type="AlphaFoldDB" id="A0A1H9UE23"/>
<dbReference type="PANTHER" id="PTHR30086:SF20">
    <property type="entry name" value="ARGININE EXPORTER PROTEIN ARGO-RELATED"/>
    <property type="match status" value="1"/>
</dbReference>
<sequence>MTWSGFLAFLLASLILAMVPGVGTAMLLRQSIRGGRRGALATVAGMELGVAVWAVAAAFGLSVLLVASEVAYQALRIGGVAILLWFGVRALFGRHVDAEPEALSSGSGFRAGLVVNVANPKLAVFAISFLPQFVEPGAARWVLVALAGLWVVVDTLWYLLVIALLSRFMGWLRRSAVRRRLERVSGAVLIGLGIRLAVQS</sequence>
<feature type="transmembrane region" description="Helical" evidence="6">
    <location>
        <begin position="6"/>
        <end position="28"/>
    </location>
</feature>
<accession>A0A1H9UE23</accession>
<dbReference type="PIRSF" id="PIRSF006324">
    <property type="entry name" value="LeuE"/>
    <property type="match status" value="1"/>
</dbReference>